<dbReference type="Proteomes" id="UP001139263">
    <property type="component" value="Unassembled WGS sequence"/>
</dbReference>
<dbReference type="RefSeq" id="WP_241712871.1">
    <property type="nucleotide sequence ID" value="NZ_JALBUF010000003.1"/>
</dbReference>
<evidence type="ECO:0000313" key="4">
    <source>
        <dbReference type="EMBL" id="MCI0183075.1"/>
    </source>
</evidence>
<dbReference type="PANTHER" id="PTHR37477:SF1">
    <property type="entry name" value="COBALT-PRECORRIN-5A HYDROLASE"/>
    <property type="match status" value="1"/>
</dbReference>
<dbReference type="Gene3D" id="3.30.420.180">
    <property type="entry name" value="CobE/GbiG C-terminal domain"/>
    <property type="match status" value="1"/>
</dbReference>
<dbReference type="InterPro" id="IPR021745">
    <property type="entry name" value="CbiG_mid"/>
</dbReference>
<feature type="domain" description="CobE/GbiG C-terminal" evidence="1">
    <location>
        <begin position="240"/>
        <end position="356"/>
    </location>
</feature>
<evidence type="ECO:0000313" key="5">
    <source>
        <dbReference type="Proteomes" id="UP001139263"/>
    </source>
</evidence>
<feature type="domain" description="Cobalamin biosynthesis central region" evidence="3">
    <location>
        <begin position="141"/>
        <end position="237"/>
    </location>
</feature>
<keyword evidence="4" id="KW-0378">Hydrolase</keyword>
<reference evidence="4" key="1">
    <citation type="submission" date="2022-03" db="EMBL/GenBank/DDBJ databases">
        <title>Draft Genome Sequence of Firmicute Strain S0AB, a Heterotrophic Iron/Sulfur-Oxidizing Extreme Acidophile.</title>
        <authorList>
            <person name="Vergara E."/>
            <person name="Pakostova E."/>
            <person name="Johnson D.B."/>
            <person name="Holmes D.S."/>
        </authorList>
    </citation>
    <scope>NUCLEOTIDE SEQUENCE</scope>
    <source>
        <strain evidence="4">S0AB</strain>
    </source>
</reference>
<evidence type="ECO:0000259" key="2">
    <source>
        <dbReference type="Pfam" id="PF11760"/>
    </source>
</evidence>
<feature type="domain" description="Cobalamin synthesis G N-terminal" evidence="2">
    <location>
        <begin position="56"/>
        <end position="136"/>
    </location>
</feature>
<dbReference type="Pfam" id="PF11760">
    <property type="entry name" value="CbiG_N"/>
    <property type="match status" value="1"/>
</dbReference>
<dbReference type="GO" id="GO:0043779">
    <property type="term" value="F:cobalt-precorrin-5A acetaldehyde-lyase activity"/>
    <property type="evidence" value="ECO:0007669"/>
    <property type="project" value="UniProtKB-EC"/>
</dbReference>
<dbReference type="InterPro" id="IPR036518">
    <property type="entry name" value="CobE/GbiG_C_sf"/>
</dbReference>
<dbReference type="Pfam" id="PF01890">
    <property type="entry name" value="CbiG_C"/>
    <property type="match status" value="1"/>
</dbReference>
<dbReference type="SUPFAM" id="SSF159664">
    <property type="entry name" value="CobE/GbiG C-terminal domain-like"/>
    <property type="match status" value="1"/>
</dbReference>
<dbReference type="EC" id="3.7.1.12" evidence="4"/>
<dbReference type="Gene3D" id="3.40.50.11220">
    <property type="match status" value="1"/>
</dbReference>
<protein>
    <submittedName>
        <fullName evidence="4">Cobalt-precorrin-5A hydrolase</fullName>
        <ecNumber evidence="4">3.7.1.12</ecNumber>
    </submittedName>
</protein>
<dbReference type="InterPro" id="IPR052553">
    <property type="entry name" value="CbiG_hydrolase"/>
</dbReference>
<dbReference type="InterPro" id="IPR038029">
    <property type="entry name" value="GbiG_N_sf"/>
</dbReference>
<evidence type="ECO:0000259" key="3">
    <source>
        <dbReference type="Pfam" id="PF11761"/>
    </source>
</evidence>
<dbReference type="InterPro" id="IPR002750">
    <property type="entry name" value="CobE/GbiG_C"/>
</dbReference>
<evidence type="ECO:0000259" key="1">
    <source>
        <dbReference type="Pfam" id="PF01890"/>
    </source>
</evidence>
<name>A0A9X1V8A7_9BACL</name>
<sequence>MKQSFAVVAITKHGTALARKLHAQWPSVDVYYSKKFLHGDEETLGIVAFDESVMQLLPKLFTSYEGIISIISLGAMVRMIAPLLKDKKTDPAVVVIDDRGNYVISVLSGHLGGANELTRTVAQMLKATPVITTASDVSETIAVDLLGRNLGWEIEGFDQVTRVSAAIVNEEPAVVIQESGERNWWTYNKPLPSHIHVVRHLDEAKDEQYHAALWITHRVLTEKELTACSPAAVLYRPKVLVLGIGCNRDTTADEIERVISDTLATHQLAMTSVRNVATIDLKAHEPGLLSVCTTHHWPLVTYTAAELNEVPLVHPSETVFRYVGAYGVSEPAALRSAKAQDWLIEKVKSGNVTLSVCLVHVTD</sequence>
<dbReference type="GO" id="GO:0009236">
    <property type="term" value="P:cobalamin biosynthetic process"/>
    <property type="evidence" value="ECO:0007669"/>
    <property type="project" value="InterPro"/>
</dbReference>
<dbReference type="InterPro" id="IPR021744">
    <property type="entry name" value="CbiG_N"/>
</dbReference>
<dbReference type="Pfam" id="PF11761">
    <property type="entry name" value="CbiG_mid"/>
    <property type="match status" value="1"/>
</dbReference>
<gene>
    <name evidence="4" type="primary">cbiG</name>
    <name evidence="4" type="ORF">MM817_01345</name>
</gene>
<organism evidence="4 5">
    <name type="scientific">Sulfoacidibacillus ferrooxidans</name>
    <dbReference type="NCBI Taxonomy" id="2005001"/>
    <lineage>
        <taxon>Bacteria</taxon>
        <taxon>Bacillati</taxon>
        <taxon>Bacillota</taxon>
        <taxon>Bacilli</taxon>
        <taxon>Bacillales</taxon>
        <taxon>Alicyclobacillaceae</taxon>
        <taxon>Sulfoacidibacillus</taxon>
    </lineage>
</organism>
<proteinExistence type="predicted"/>
<dbReference type="PANTHER" id="PTHR37477">
    <property type="entry name" value="COBALT-PRECORRIN-5A HYDROLASE"/>
    <property type="match status" value="1"/>
</dbReference>
<comment type="caution">
    <text evidence="4">The sequence shown here is derived from an EMBL/GenBank/DDBJ whole genome shotgun (WGS) entry which is preliminary data.</text>
</comment>
<keyword evidence="5" id="KW-1185">Reference proteome</keyword>
<dbReference type="AlphaFoldDB" id="A0A9X1V8A7"/>
<dbReference type="EMBL" id="JALBUF010000003">
    <property type="protein sequence ID" value="MCI0183075.1"/>
    <property type="molecule type" value="Genomic_DNA"/>
</dbReference>
<dbReference type="SUPFAM" id="SSF159672">
    <property type="entry name" value="CbiG N-terminal domain-like"/>
    <property type="match status" value="1"/>
</dbReference>
<accession>A0A9X1V8A7</accession>